<feature type="transmembrane region" description="Helical" evidence="1">
    <location>
        <begin position="12"/>
        <end position="36"/>
    </location>
</feature>
<organism evidence="2">
    <name type="scientific">Candidatus Kentrum sp. TC</name>
    <dbReference type="NCBI Taxonomy" id="2126339"/>
    <lineage>
        <taxon>Bacteria</taxon>
        <taxon>Pseudomonadati</taxon>
        <taxon>Pseudomonadota</taxon>
        <taxon>Gammaproteobacteria</taxon>
        <taxon>Candidatus Kentrum</taxon>
    </lineage>
</organism>
<name>A0A450YRR5_9GAMM</name>
<keyword evidence="1" id="KW-1133">Transmembrane helix</keyword>
<sequence>MSKSEELKERINYLKGFLTVLFGTTVLIIGGLVNLYPSKEPNQ</sequence>
<keyword evidence="1" id="KW-0812">Transmembrane</keyword>
<dbReference type="AlphaFoldDB" id="A0A450YRR5"/>
<evidence type="ECO:0000256" key="1">
    <source>
        <dbReference type="SAM" id="Phobius"/>
    </source>
</evidence>
<evidence type="ECO:0000313" key="2">
    <source>
        <dbReference type="EMBL" id="VFK44244.1"/>
    </source>
</evidence>
<protein>
    <submittedName>
        <fullName evidence="2">Uncharacterized protein</fullName>
    </submittedName>
</protein>
<gene>
    <name evidence="2" type="ORF">BECKTC1821E_GA0114239_10337</name>
</gene>
<proteinExistence type="predicted"/>
<dbReference type="EMBL" id="CAADFT010000033">
    <property type="protein sequence ID" value="VFK44244.1"/>
    <property type="molecule type" value="Genomic_DNA"/>
</dbReference>
<keyword evidence="1" id="KW-0472">Membrane</keyword>
<reference evidence="2" key="1">
    <citation type="submission" date="2019-02" db="EMBL/GenBank/DDBJ databases">
        <authorList>
            <person name="Gruber-Vodicka R. H."/>
            <person name="Seah K. B. B."/>
        </authorList>
    </citation>
    <scope>NUCLEOTIDE SEQUENCE</scope>
    <source>
        <strain evidence="2">BECK_BZ125</strain>
    </source>
</reference>
<accession>A0A450YRR5</accession>